<protein>
    <recommendedName>
        <fullName evidence="4">Zn(2)-C6 fungal-type domain-containing protein</fullName>
    </recommendedName>
</protein>
<dbReference type="GO" id="GO:0006351">
    <property type="term" value="P:DNA-templated transcription"/>
    <property type="evidence" value="ECO:0007669"/>
    <property type="project" value="InterPro"/>
</dbReference>
<reference evidence="5 6" key="1">
    <citation type="journal article" date="2015" name="Genome Announc.">
        <title>Draft Genome Sequence and Gene Annotation of the Entomopathogenic Fungus Verticillium hemipterigenum.</title>
        <authorList>
            <person name="Horn F."/>
            <person name="Habel A."/>
            <person name="Scharf D.H."/>
            <person name="Dworschak J."/>
            <person name="Brakhage A.A."/>
            <person name="Guthke R."/>
            <person name="Hertweck C."/>
            <person name="Linde J."/>
        </authorList>
    </citation>
    <scope>NUCLEOTIDE SEQUENCE [LARGE SCALE GENOMIC DNA]</scope>
</reference>
<dbReference type="HOGENOM" id="CLU_006173_0_0_1"/>
<feature type="region of interest" description="Disordered" evidence="3">
    <location>
        <begin position="1"/>
        <end position="39"/>
    </location>
</feature>
<evidence type="ECO:0000313" key="5">
    <source>
        <dbReference type="EMBL" id="CEJ94302.1"/>
    </source>
</evidence>
<organism evidence="5 6">
    <name type="scientific">[Torrubiella] hemipterigena</name>
    <dbReference type="NCBI Taxonomy" id="1531966"/>
    <lineage>
        <taxon>Eukaryota</taxon>
        <taxon>Fungi</taxon>
        <taxon>Dikarya</taxon>
        <taxon>Ascomycota</taxon>
        <taxon>Pezizomycotina</taxon>
        <taxon>Sordariomycetes</taxon>
        <taxon>Hypocreomycetidae</taxon>
        <taxon>Hypocreales</taxon>
        <taxon>Clavicipitaceae</taxon>
        <taxon>Clavicipitaceae incertae sedis</taxon>
        <taxon>'Torrubiella' clade</taxon>
    </lineage>
</organism>
<dbReference type="Pfam" id="PF00172">
    <property type="entry name" value="Zn_clus"/>
    <property type="match status" value="1"/>
</dbReference>
<dbReference type="InterPro" id="IPR001138">
    <property type="entry name" value="Zn2Cys6_DnaBD"/>
</dbReference>
<keyword evidence="1" id="KW-0479">Metal-binding</keyword>
<dbReference type="InterPro" id="IPR007219">
    <property type="entry name" value="XnlR_reg_dom"/>
</dbReference>
<dbReference type="PROSITE" id="PS00463">
    <property type="entry name" value="ZN2_CY6_FUNGAL_1"/>
    <property type="match status" value="1"/>
</dbReference>
<dbReference type="GO" id="GO:0008270">
    <property type="term" value="F:zinc ion binding"/>
    <property type="evidence" value="ECO:0007669"/>
    <property type="project" value="InterPro"/>
</dbReference>
<dbReference type="CDD" id="cd00067">
    <property type="entry name" value="GAL4"/>
    <property type="match status" value="1"/>
</dbReference>
<keyword evidence="2" id="KW-0539">Nucleus</keyword>
<name>A0A0A1TS92_9HYPO</name>
<proteinExistence type="predicted"/>
<feature type="compositionally biased region" description="Polar residues" evidence="3">
    <location>
        <begin position="809"/>
        <end position="818"/>
    </location>
</feature>
<feature type="compositionally biased region" description="Low complexity" evidence="3">
    <location>
        <begin position="778"/>
        <end position="792"/>
    </location>
</feature>
<evidence type="ECO:0000259" key="4">
    <source>
        <dbReference type="PROSITE" id="PS50048"/>
    </source>
</evidence>
<feature type="compositionally biased region" description="Low complexity" evidence="3">
    <location>
        <begin position="151"/>
        <end position="162"/>
    </location>
</feature>
<gene>
    <name evidence="5" type="ORF">VHEMI09842</name>
</gene>
<feature type="region of interest" description="Disordered" evidence="3">
    <location>
        <begin position="680"/>
        <end position="818"/>
    </location>
</feature>
<evidence type="ECO:0000313" key="6">
    <source>
        <dbReference type="Proteomes" id="UP000039046"/>
    </source>
</evidence>
<dbReference type="STRING" id="1531966.A0A0A1TS92"/>
<dbReference type="Gene3D" id="4.10.240.10">
    <property type="entry name" value="Zn(2)-C6 fungal-type DNA-binding domain"/>
    <property type="match status" value="1"/>
</dbReference>
<keyword evidence="6" id="KW-1185">Reference proteome</keyword>
<dbReference type="InterPro" id="IPR050987">
    <property type="entry name" value="AtrR-like"/>
</dbReference>
<dbReference type="SMART" id="SM00066">
    <property type="entry name" value="GAL4"/>
    <property type="match status" value="1"/>
</dbReference>
<evidence type="ECO:0000256" key="3">
    <source>
        <dbReference type="SAM" id="MobiDB-lite"/>
    </source>
</evidence>
<dbReference type="EMBL" id="CDHN01000006">
    <property type="protein sequence ID" value="CEJ94302.1"/>
    <property type="molecule type" value="Genomic_DNA"/>
</dbReference>
<dbReference type="Pfam" id="PF04082">
    <property type="entry name" value="Fungal_trans"/>
    <property type="match status" value="1"/>
</dbReference>
<feature type="compositionally biased region" description="Low complexity" evidence="3">
    <location>
        <begin position="13"/>
        <end position="28"/>
    </location>
</feature>
<dbReference type="AlphaFoldDB" id="A0A0A1TS92"/>
<dbReference type="GO" id="GO:0000981">
    <property type="term" value="F:DNA-binding transcription factor activity, RNA polymerase II-specific"/>
    <property type="evidence" value="ECO:0007669"/>
    <property type="project" value="InterPro"/>
</dbReference>
<dbReference type="SUPFAM" id="SSF57701">
    <property type="entry name" value="Zn2/Cys6 DNA-binding domain"/>
    <property type="match status" value="1"/>
</dbReference>
<dbReference type="GO" id="GO:0003677">
    <property type="term" value="F:DNA binding"/>
    <property type="evidence" value="ECO:0007669"/>
    <property type="project" value="InterPro"/>
</dbReference>
<feature type="region of interest" description="Disordered" evidence="3">
    <location>
        <begin position="143"/>
        <end position="162"/>
    </location>
</feature>
<feature type="compositionally biased region" description="Low complexity" evidence="3">
    <location>
        <begin position="716"/>
        <end position="734"/>
    </location>
</feature>
<dbReference type="CDD" id="cd12148">
    <property type="entry name" value="fungal_TF_MHR"/>
    <property type="match status" value="1"/>
</dbReference>
<evidence type="ECO:0000256" key="2">
    <source>
        <dbReference type="ARBA" id="ARBA00023242"/>
    </source>
</evidence>
<dbReference type="PROSITE" id="PS50048">
    <property type="entry name" value="ZN2_CY6_FUNGAL_2"/>
    <property type="match status" value="1"/>
</dbReference>
<feature type="compositionally biased region" description="Polar residues" evidence="3">
    <location>
        <begin position="199"/>
        <end position="209"/>
    </location>
</feature>
<sequence length="973" mass="109331">MSVRPMTKRPGDGSDPLSLGDDSGYSLSNHPSADSKLKLPRIERGQDDFSTVVKNRLQSYTRTGQACDRCKVRKIRCDALPEGCSHCINLSLECYVTDRVTGRTERRGYMQELEREKNGMVSHIRDLERLLRENGIEVKPFKEVSTEDSYDPLPSGGSSRSSLSDFVQVGSLWVKNYPEKANYTPSFPRSQLEVDDTRPQPNAPLSTVRGTKLSILGTTIDTTSFEAPDVDEPPDGTPIDTPIYNKSVQAFLQSSMRVQPPMQVPMPSREDAFNYATWYFSTVAAFLPLLHQPSFMSLLTRIYDDPQFKPTAPEIVMVHMVFASILFNIGLRNEHRKQLNDLSNRHYHYALSLMYELQISKELAAVQALALIASHTRSFPKPGAGSIVAHLALQRAIDLNLHRAWKSPDEGTNLTNELRKRTFWTILMVVVAITGRRGLPIPISVEEFDVGLPEPIADELLTEDGVDTSRTLPCPYEAGIAGIKITTIFMEIYSNMYSVRRDPNNYTNIVKALEKQLHQWEEELPAALRKVSGEDMNLAALYMRGFYLEARLSLRHPSVAMTKDKKMLADNTRVCEEIGREFLQITKQIDKMRSLDTTWYSMSVYATCIFCMLVAHWERRFQTTPEKVQQLRTDMEDWMGVLRSISYLLGSGPGIASEIYKIMNRTINWIEHDMKRTDKVKRPAAESPVPIMVKTEYPPVQRSPPKSNVSHHRPRPQQQAPMPQVPPVQQLQLQPPQPPQQQPQLHPSQHHHPHMQAATQTQPSPPMHNQQHQHQHQHQQGPLPPQMQQQQSHVDRVSPEAGGVHGSASPENANASTYYANGDPSQTNYVTMGYNTTAGQQQIVPATSTYQPQAQMYYATTAQVPNGTVQDTAGQVISFGSHPSAITSADFLWQARGTTWQDWTQAIADPDERYNANALIDIGGNAPQSRLNVDNSMLQNDPTSMPQSHPEMTATHMQPWPMAIFGHGGATGS</sequence>
<dbReference type="PANTHER" id="PTHR46910">
    <property type="entry name" value="TRANSCRIPTION FACTOR PDR1"/>
    <property type="match status" value="1"/>
</dbReference>
<feature type="domain" description="Zn(2)-C6 fungal-type" evidence="4">
    <location>
        <begin position="66"/>
        <end position="96"/>
    </location>
</feature>
<dbReference type="OrthoDB" id="4456959at2759"/>
<feature type="region of interest" description="Disordered" evidence="3">
    <location>
        <begin position="185"/>
        <end position="209"/>
    </location>
</feature>
<dbReference type="InterPro" id="IPR036864">
    <property type="entry name" value="Zn2-C6_fun-type_DNA-bd_sf"/>
</dbReference>
<dbReference type="PANTHER" id="PTHR46910:SF4">
    <property type="entry name" value="ZN(2)-C6 FUNGAL-TYPE DOMAIN-CONTAINING PROTEIN"/>
    <property type="match status" value="1"/>
</dbReference>
<dbReference type="Proteomes" id="UP000039046">
    <property type="component" value="Unassembled WGS sequence"/>
</dbReference>
<evidence type="ECO:0000256" key="1">
    <source>
        <dbReference type="ARBA" id="ARBA00022723"/>
    </source>
</evidence>
<accession>A0A0A1TS92</accession>